<dbReference type="GO" id="GO:0032451">
    <property type="term" value="F:demethylase activity"/>
    <property type="evidence" value="ECO:0007669"/>
    <property type="project" value="TreeGrafter"/>
</dbReference>
<dbReference type="AlphaFoldDB" id="A0A0G3X577"/>
<organism evidence="2 3">
    <name type="scientific">Pelagerythrobacter marensis</name>
    <dbReference type="NCBI Taxonomy" id="543877"/>
    <lineage>
        <taxon>Bacteria</taxon>
        <taxon>Pseudomonadati</taxon>
        <taxon>Pseudomonadota</taxon>
        <taxon>Alphaproteobacteria</taxon>
        <taxon>Sphingomonadales</taxon>
        <taxon>Erythrobacteraceae</taxon>
        <taxon>Pelagerythrobacter</taxon>
    </lineage>
</organism>
<gene>
    <name evidence="2" type="ORF">AM2010_263</name>
</gene>
<protein>
    <submittedName>
        <fullName evidence="2">2OG-Fe(II) oxygenase</fullName>
    </submittedName>
</protein>
<dbReference type="EMBL" id="CP011805">
    <property type="protein sequence ID" value="AKM06352.1"/>
    <property type="molecule type" value="Genomic_DNA"/>
</dbReference>
<dbReference type="PATRIC" id="fig|543877.4.peg.264"/>
<feature type="domain" description="Fe2OG dioxygenase" evidence="1">
    <location>
        <begin position="244"/>
        <end position="335"/>
    </location>
</feature>
<proteinExistence type="predicted"/>
<dbReference type="PANTHER" id="PTHR12463">
    <property type="entry name" value="OXYGENASE-RELATED"/>
    <property type="match status" value="1"/>
</dbReference>
<dbReference type="KEGG" id="amx:AM2010_263"/>
<dbReference type="Proteomes" id="UP000037643">
    <property type="component" value="Chromosome"/>
</dbReference>
<evidence type="ECO:0000259" key="1">
    <source>
        <dbReference type="PROSITE" id="PS51471"/>
    </source>
</evidence>
<name>A0A0G3X577_9SPHN</name>
<dbReference type="PANTHER" id="PTHR12463:SF1">
    <property type="entry name" value="2-OXOGLUTARATE AND FE-DEPENDENT OXYGENASE FAMILY PROTEIN"/>
    <property type="match status" value="1"/>
</dbReference>
<keyword evidence="3" id="KW-1185">Reference proteome</keyword>
<dbReference type="STRING" id="543877.AM2010_263"/>
<dbReference type="GO" id="GO:0016491">
    <property type="term" value="F:oxidoreductase activity"/>
    <property type="evidence" value="ECO:0007669"/>
    <property type="project" value="TreeGrafter"/>
</dbReference>
<sequence length="335" mass="37055">MFRLFSGQMQNDLAPVRPGAMFDQKQALPCAERQPAIDHRNRMTCAGQRGLEMGGHIVRPLVIVIVMHPLGREPVEPAQDVPLDRARRVLVYQQRGGSMAAERSQQAGPHAGARQPVRGIGGYIVHAGAGGLDSKRGGEMGHCLHIEAMPQQIDLFASTPVVSGLRMVTDAVDPALERALEQRIDAAPLQPFQFGQWRGKRLTANFGSGYDYRRGRVADAPPLPTWIEALRERLTPLVGRDSGAFVQALLIRYDPGAGIGWHRDRPQYGEVIGLSLSAPAVLRLRRRTKNGFERRKVELPPRSLYLLSGEARTAWEHSIAPMAVTRRSVTLRTLR</sequence>
<dbReference type="Gene3D" id="2.60.120.590">
    <property type="entry name" value="Alpha-ketoglutarate-dependent dioxygenase AlkB-like"/>
    <property type="match status" value="1"/>
</dbReference>
<dbReference type="InterPro" id="IPR032857">
    <property type="entry name" value="ALKBH4"/>
</dbReference>
<evidence type="ECO:0000313" key="3">
    <source>
        <dbReference type="Proteomes" id="UP000037643"/>
    </source>
</evidence>
<evidence type="ECO:0000313" key="2">
    <source>
        <dbReference type="EMBL" id="AKM06352.1"/>
    </source>
</evidence>
<dbReference type="InterPro" id="IPR027450">
    <property type="entry name" value="AlkB-like"/>
</dbReference>
<dbReference type="GO" id="GO:0070988">
    <property type="term" value="P:demethylation"/>
    <property type="evidence" value="ECO:0007669"/>
    <property type="project" value="InterPro"/>
</dbReference>
<accession>A0A0G3X577</accession>
<dbReference type="Pfam" id="PF13532">
    <property type="entry name" value="2OG-FeII_Oxy_2"/>
    <property type="match status" value="1"/>
</dbReference>
<dbReference type="InterPro" id="IPR037151">
    <property type="entry name" value="AlkB-like_sf"/>
</dbReference>
<reference evidence="2 3" key="1">
    <citation type="submission" date="2015-06" db="EMBL/GenBank/DDBJ databases">
        <authorList>
            <person name="Kim K.M."/>
        </authorList>
    </citation>
    <scope>NUCLEOTIDE SEQUENCE [LARGE SCALE GENOMIC DNA]</scope>
    <source>
        <strain evidence="2 3">KCTC 22370</strain>
    </source>
</reference>
<dbReference type="SUPFAM" id="SSF51197">
    <property type="entry name" value="Clavaminate synthase-like"/>
    <property type="match status" value="1"/>
</dbReference>
<dbReference type="InterPro" id="IPR005123">
    <property type="entry name" value="Oxoglu/Fe-dep_dioxygenase_dom"/>
</dbReference>
<dbReference type="PROSITE" id="PS51471">
    <property type="entry name" value="FE2OG_OXY"/>
    <property type="match status" value="1"/>
</dbReference>